<sequence length="194" mass="21928">MLKMFWLNSLVFFSLLLSACGYTVLSPHYVEKKFSLSEGIYVCPIEGDSLGDLVSSLSYELEKRGLHTRSQGTSSGYVLKVSLFNETDENIGFTYTPQKPDEKPVKHFIVSNEGRLALSAKVQLIKNRTQEILVEKCLRKSVTFDFQPDLGTANAHQLALGQFEMHNEAIKSASRILYSQLAETIVQQVYYDLF</sequence>
<evidence type="ECO:0000313" key="1">
    <source>
        <dbReference type="EMBL" id="AAX50823.1"/>
    </source>
</evidence>
<dbReference type="PROSITE" id="PS51257">
    <property type="entry name" value="PROKAR_LIPOPROTEIN"/>
    <property type="match status" value="1"/>
</dbReference>
<evidence type="ECO:0008006" key="3">
    <source>
        <dbReference type="Google" id="ProtNLM"/>
    </source>
</evidence>
<dbReference type="Proteomes" id="UP000002532">
    <property type="component" value="Chromosome"/>
</dbReference>
<dbReference type="AlphaFoldDB" id="A0A0H2X184"/>
<dbReference type="KEGG" id="cta:CTA_0598"/>
<reference evidence="1 2" key="1">
    <citation type="journal article" date="2005" name="Infect. Immun.">
        <title>Comparative genomic analysis of Chlamydia trachomatis oculotropic and genitotropic strains.</title>
        <authorList>
            <person name="Carlson J.H."/>
            <person name="Porcella S.F."/>
            <person name="McClarty G."/>
            <person name="Caldwell H.D."/>
        </authorList>
    </citation>
    <scope>NUCLEOTIDE SEQUENCE [LARGE SCALE GENOMIC DNA]</scope>
    <source>
        <strain evidence="2">ATCC VR-571B / DSM 19440 / HAR-13</strain>
    </source>
</reference>
<protein>
    <recommendedName>
        <fullName evidence="3">Lipoprotein</fullName>
    </recommendedName>
</protein>
<evidence type="ECO:0000313" key="2">
    <source>
        <dbReference type="Proteomes" id="UP000002532"/>
    </source>
</evidence>
<name>A0A0H2X184_CHLTA</name>
<dbReference type="HOGENOM" id="CLU_1400302_0_0_0"/>
<keyword evidence="2" id="KW-1185">Reference proteome</keyword>
<accession>A0A0H2X184</accession>
<dbReference type="RefSeq" id="WP_011324768.1">
    <property type="nucleotide sequence ID" value="NC_007429.1"/>
</dbReference>
<proteinExistence type="predicted"/>
<organism evidence="1 2">
    <name type="scientific">Chlamydia trachomatis serovar A (strain ATCC VR-571B / DSM 19440 / HAR-13)</name>
    <dbReference type="NCBI Taxonomy" id="315277"/>
    <lineage>
        <taxon>Bacteria</taxon>
        <taxon>Pseudomonadati</taxon>
        <taxon>Chlamydiota</taxon>
        <taxon>Chlamydiia</taxon>
        <taxon>Chlamydiales</taxon>
        <taxon>Chlamydiaceae</taxon>
        <taxon>Chlamydia/Chlamydophila group</taxon>
        <taxon>Chlamydia</taxon>
    </lineage>
</organism>
<gene>
    <name evidence="1" type="ordered locus">CTA_0598</name>
</gene>
<dbReference type="EMBL" id="CP000051">
    <property type="protein sequence ID" value="AAX50823.1"/>
    <property type="molecule type" value="Genomic_DNA"/>
</dbReference>